<comment type="similarity">
    <text evidence="3">Belongs to the MoxR family.</text>
</comment>
<gene>
    <name evidence="6" type="ORF">GCM10007047_22660</name>
</gene>
<dbReference type="EMBL" id="BMXG01000013">
    <property type="protein sequence ID" value="GHC05143.1"/>
    <property type="molecule type" value="Genomic_DNA"/>
</dbReference>
<dbReference type="PIRSF" id="PIRSF002849">
    <property type="entry name" value="AAA_ATPase_chaperone_MoxR_prd"/>
    <property type="match status" value="1"/>
</dbReference>
<protein>
    <submittedName>
        <fullName evidence="6">ATPase AAA</fullName>
    </submittedName>
</protein>
<dbReference type="InterPro" id="IPR011703">
    <property type="entry name" value="ATPase_AAA-3"/>
</dbReference>
<evidence type="ECO:0000256" key="1">
    <source>
        <dbReference type="ARBA" id="ARBA00022741"/>
    </source>
</evidence>
<dbReference type="Proteomes" id="UP000642829">
    <property type="component" value="Unassembled WGS sequence"/>
</dbReference>
<dbReference type="Gene3D" id="1.10.8.80">
    <property type="entry name" value="Magnesium chelatase subunit I, C-Terminal domain"/>
    <property type="match status" value="1"/>
</dbReference>
<accession>A0A8J3DD47</accession>
<reference evidence="6" key="2">
    <citation type="submission" date="2020-09" db="EMBL/GenBank/DDBJ databases">
        <authorList>
            <person name="Sun Q."/>
            <person name="Kim S."/>
        </authorList>
    </citation>
    <scope>NUCLEOTIDE SEQUENCE</scope>
    <source>
        <strain evidence="6">KCTC 12870</strain>
    </source>
</reference>
<proteinExistence type="inferred from homology"/>
<keyword evidence="1" id="KW-0547">Nucleotide-binding</keyword>
<evidence type="ECO:0000313" key="6">
    <source>
        <dbReference type="EMBL" id="GHC05143.1"/>
    </source>
</evidence>
<dbReference type="GO" id="GO:0005524">
    <property type="term" value="F:ATP binding"/>
    <property type="evidence" value="ECO:0007669"/>
    <property type="project" value="UniProtKB-KW"/>
</dbReference>
<feature type="domain" description="ChlI/MoxR AAA lid" evidence="5">
    <location>
        <begin position="257"/>
        <end position="322"/>
    </location>
</feature>
<dbReference type="SUPFAM" id="SSF52540">
    <property type="entry name" value="P-loop containing nucleoside triphosphate hydrolases"/>
    <property type="match status" value="1"/>
</dbReference>
<dbReference type="InterPro" id="IPR027417">
    <property type="entry name" value="P-loop_NTPase"/>
</dbReference>
<reference evidence="6" key="1">
    <citation type="journal article" date="2014" name="Int. J. Syst. Evol. Microbiol.">
        <title>Complete genome sequence of Corynebacterium casei LMG S-19264T (=DSM 44701T), isolated from a smear-ripened cheese.</title>
        <authorList>
            <consortium name="US DOE Joint Genome Institute (JGI-PGF)"/>
            <person name="Walter F."/>
            <person name="Albersmeier A."/>
            <person name="Kalinowski J."/>
            <person name="Ruckert C."/>
        </authorList>
    </citation>
    <scope>NUCLEOTIDE SEQUENCE</scope>
    <source>
        <strain evidence="6">KCTC 12870</strain>
    </source>
</reference>
<evidence type="ECO:0000313" key="7">
    <source>
        <dbReference type="Proteomes" id="UP000642829"/>
    </source>
</evidence>
<sequence length="330" mass="36379">MSASTLSEVNERVKEASSWVPLLRAEIAKVIVGQQYLVDRLIVGILANGHVLLEGVPGLAKTLSVRTLASAVQAQFSRIQFTPDLLPADIVGTLIYNPQKAEFFTKKGPIFANIVLADEINRAPAKVQSALLEAMQERQVTLGDETHLLPAPFLVLATENPIDQEGTYPLPEAQVDRFMLKLKIGYPTREEERRILDNMASTAPKFSVEPVINPTDILAARAVVDQIYIDDKVKDYVVDLVFATRRPSDFGLNIDNFVQFGASPRATIALTLAAKAWAFLQGRGYVTPQDIKTIGVDVLRHRVIPSYEAEAEDFTSEQLVAKIFDTVPVP</sequence>
<evidence type="ECO:0000259" key="4">
    <source>
        <dbReference type="Pfam" id="PF07726"/>
    </source>
</evidence>
<dbReference type="Pfam" id="PF17863">
    <property type="entry name" value="AAA_lid_2"/>
    <property type="match status" value="1"/>
</dbReference>
<keyword evidence="2" id="KW-0067">ATP-binding</keyword>
<name>A0A8J3DD47_9BACT</name>
<dbReference type="FunFam" id="3.40.50.300:FF:000640">
    <property type="entry name" value="MoxR family ATPase"/>
    <property type="match status" value="1"/>
</dbReference>
<dbReference type="PANTHER" id="PTHR42759:SF1">
    <property type="entry name" value="MAGNESIUM-CHELATASE SUBUNIT CHLD"/>
    <property type="match status" value="1"/>
</dbReference>
<dbReference type="RefSeq" id="WP_189515193.1">
    <property type="nucleotide sequence ID" value="NZ_BMXG01000013.1"/>
</dbReference>
<dbReference type="Pfam" id="PF07726">
    <property type="entry name" value="AAA_3"/>
    <property type="match status" value="1"/>
</dbReference>
<dbReference type="PANTHER" id="PTHR42759">
    <property type="entry name" value="MOXR FAMILY PROTEIN"/>
    <property type="match status" value="1"/>
</dbReference>
<comment type="caution">
    <text evidence="6">The sequence shown here is derived from an EMBL/GenBank/DDBJ whole genome shotgun (WGS) entry which is preliminary data.</text>
</comment>
<dbReference type="Gene3D" id="3.40.50.300">
    <property type="entry name" value="P-loop containing nucleotide triphosphate hydrolases"/>
    <property type="match status" value="1"/>
</dbReference>
<dbReference type="InterPro" id="IPR041628">
    <property type="entry name" value="ChlI/MoxR_AAA_lid"/>
</dbReference>
<feature type="domain" description="ATPase AAA-3" evidence="4">
    <location>
        <begin position="50"/>
        <end position="180"/>
    </location>
</feature>
<dbReference type="InterPro" id="IPR050764">
    <property type="entry name" value="CbbQ/NirQ/NorQ/GpvN"/>
</dbReference>
<dbReference type="AlphaFoldDB" id="A0A8J3DD47"/>
<keyword evidence="7" id="KW-1185">Reference proteome</keyword>
<evidence type="ECO:0000259" key="5">
    <source>
        <dbReference type="Pfam" id="PF17863"/>
    </source>
</evidence>
<dbReference type="GO" id="GO:0016887">
    <property type="term" value="F:ATP hydrolysis activity"/>
    <property type="evidence" value="ECO:0007669"/>
    <property type="project" value="InterPro"/>
</dbReference>
<organism evidence="6 7">
    <name type="scientific">Cerasicoccus arenae</name>
    <dbReference type="NCBI Taxonomy" id="424488"/>
    <lineage>
        <taxon>Bacteria</taxon>
        <taxon>Pseudomonadati</taxon>
        <taxon>Verrucomicrobiota</taxon>
        <taxon>Opitutia</taxon>
        <taxon>Puniceicoccales</taxon>
        <taxon>Cerasicoccaceae</taxon>
        <taxon>Cerasicoccus</taxon>
    </lineage>
</organism>
<evidence type="ECO:0000256" key="2">
    <source>
        <dbReference type="ARBA" id="ARBA00022840"/>
    </source>
</evidence>
<evidence type="ECO:0000256" key="3">
    <source>
        <dbReference type="ARBA" id="ARBA00061607"/>
    </source>
</evidence>